<feature type="non-terminal residue" evidence="1">
    <location>
        <position position="24"/>
    </location>
</feature>
<dbReference type="EMBL" id="UINC01005748">
    <property type="protein sequence ID" value="SVA23298.1"/>
    <property type="molecule type" value="Genomic_DNA"/>
</dbReference>
<gene>
    <name evidence="1" type="ORF">METZ01_LOCUS76152</name>
</gene>
<proteinExistence type="predicted"/>
<sequence>MTDVVVVDSVRTGLAKSFRGSFNL</sequence>
<reference evidence="1" key="1">
    <citation type="submission" date="2018-05" db="EMBL/GenBank/DDBJ databases">
        <authorList>
            <person name="Lanie J.A."/>
            <person name="Ng W.-L."/>
            <person name="Kazmierczak K.M."/>
            <person name="Andrzejewski T.M."/>
            <person name="Davidsen T.M."/>
            <person name="Wayne K.J."/>
            <person name="Tettelin H."/>
            <person name="Glass J.I."/>
            <person name="Rusch D."/>
            <person name="Podicherti R."/>
            <person name="Tsui H.-C.T."/>
            <person name="Winkler M.E."/>
        </authorList>
    </citation>
    <scope>NUCLEOTIDE SEQUENCE</scope>
</reference>
<dbReference type="AlphaFoldDB" id="A0A381U6X1"/>
<organism evidence="1">
    <name type="scientific">marine metagenome</name>
    <dbReference type="NCBI Taxonomy" id="408172"/>
    <lineage>
        <taxon>unclassified sequences</taxon>
        <taxon>metagenomes</taxon>
        <taxon>ecological metagenomes</taxon>
    </lineage>
</organism>
<name>A0A381U6X1_9ZZZZ</name>
<protein>
    <recommendedName>
        <fullName evidence="2">Thiolase N-terminal domain-containing protein</fullName>
    </recommendedName>
</protein>
<feature type="non-terminal residue" evidence="1">
    <location>
        <position position="1"/>
    </location>
</feature>
<evidence type="ECO:0008006" key="2">
    <source>
        <dbReference type="Google" id="ProtNLM"/>
    </source>
</evidence>
<accession>A0A381U6X1</accession>
<evidence type="ECO:0000313" key="1">
    <source>
        <dbReference type="EMBL" id="SVA23298.1"/>
    </source>
</evidence>